<evidence type="ECO:0000313" key="2">
    <source>
        <dbReference type="EMBL" id="PKU50444.1"/>
    </source>
</evidence>
<dbReference type="Proteomes" id="UP000234956">
    <property type="component" value="Unassembled WGS sequence"/>
</dbReference>
<dbReference type="AlphaFoldDB" id="A0A2I0UWI4"/>
<protein>
    <submittedName>
        <fullName evidence="2">TIR domain protein</fullName>
    </submittedName>
</protein>
<organism evidence="2 3">
    <name type="scientific">Lysinibacillus fusiformis</name>
    <dbReference type="NCBI Taxonomy" id="28031"/>
    <lineage>
        <taxon>Bacteria</taxon>
        <taxon>Bacillati</taxon>
        <taxon>Bacillota</taxon>
        <taxon>Bacilli</taxon>
        <taxon>Bacillales</taxon>
        <taxon>Bacillaceae</taxon>
        <taxon>Lysinibacillus</taxon>
    </lineage>
</organism>
<evidence type="ECO:0000259" key="1">
    <source>
        <dbReference type="PROSITE" id="PS50104"/>
    </source>
</evidence>
<dbReference type="Gene3D" id="3.40.50.10140">
    <property type="entry name" value="Toll/interleukin-1 receptor homology (TIR) domain"/>
    <property type="match status" value="1"/>
</dbReference>
<name>A0A2I0UWI4_9BACI</name>
<sequence>MNRDFIWEGDYGNRSHLIPILKEILEKQNANSLQMVNTFINNNPYTLEFYLVLSYDRPEEQHIAEMIAMLQNADLIYRPDITYNELFSEFGNRRFISSTFVNGRDLEIRFLYLFDFVEKKELREKGCKFSGPLGRDMPVFLSHQSKNKEVIEELIPYLNGEGLPIWFDKYNIDYGESIVDEVEKGIKNSGAVVFWITKDFIESDWCKKELKDFLNRYNDKDILIIPVISDDIDIEELNSISDLKYIKNTNEELNIIAKNIVPRIKKFYNENFKR</sequence>
<dbReference type="Pfam" id="PF13676">
    <property type="entry name" value="TIR_2"/>
    <property type="match status" value="1"/>
</dbReference>
<dbReference type="GO" id="GO:0007165">
    <property type="term" value="P:signal transduction"/>
    <property type="evidence" value="ECO:0007669"/>
    <property type="project" value="InterPro"/>
</dbReference>
<feature type="domain" description="TIR" evidence="1">
    <location>
        <begin position="135"/>
        <end position="264"/>
    </location>
</feature>
<reference evidence="2 3" key="1">
    <citation type="submission" date="2017-10" db="EMBL/GenBank/DDBJ databases">
        <title>Draft genome of Lysinibacillus fusiformis strain Juneja, a laboratory-derived pathogen of Drosophila melanogaster.</title>
        <authorList>
            <person name="Smith B.R."/>
            <person name="Unckless R.L."/>
        </authorList>
    </citation>
    <scope>NUCLEOTIDE SEQUENCE [LARGE SCALE GENOMIC DNA]</scope>
    <source>
        <strain evidence="2 3">Juneja</strain>
    </source>
</reference>
<dbReference type="InterPro" id="IPR000157">
    <property type="entry name" value="TIR_dom"/>
</dbReference>
<dbReference type="PROSITE" id="PS50104">
    <property type="entry name" value="TIR"/>
    <property type="match status" value="1"/>
</dbReference>
<proteinExistence type="predicted"/>
<dbReference type="InterPro" id="IPR035897">
    <property type="entry name" value="Toll_tir_struct_dom_sf"/>
</dbReference>
<gene>
    <name evidence="2" type="ORF">CRI88_18650</name>
</gene>
<dbReference type="SUPFAM" id="SSF52200">
    <property type="entry name" value="Toll/Interleukin receptor TIR domain"/>
    <property type="match status" value="1"/>
</dbReference>
<comment type="caution">
    <text evidence="2">The sequence shown here is derived from an EMBL/GenBank/DDBJ whole genome shotgun (WGS) entry which is preliminary data.</text>
</comment>
<accession>A0A2I0UWI4</accession>
<evidence type="ECO:0000313" key="3">
    <source>
        <dbReference type="Proteomes" id="UP000234956"/>
    </source>
</evidence>
<dbReference type="RefSeq" id="WP_101966932.1">
    <property type="nucleotide sequence ID" value="NZ_PDFK01000007.1"/>
</dbReference>
<dbReference type="EMBL" id="PDFK01000007">
    <property type="protein sequence ID" value="PKU50444.1"/>
    <property type="molecule type" value="Genomic_DNA"/>
</dbReference>